<organism evidence="2 3">
    <name type="scientific">Aphis glycines</name>
    <name type="common">Soybean aphid</name>
    <dbReference type="NCBI Taxonomy" id="307491"/>
    <lineage>
        <taxon>Eukaryota</taxon>
        <taxon>Metazoa</taxon>
        <taxon>Ecdysozoa</taxon>
        <taxon>Arthropoda</taxon>
        <taxon>Hexapoda</taxon>
        <taxon>Insecta</taxon>
        <taxon>Pterygota</taxon>
        <taxon>Neoptera</taxon>
        <taxon>Paraneoptera</taxon>
        <taxon>Hemiptera</taxon>
        <taxon>Sternorrhyncha</taxon>
        <taxon>Aphidomorpha</taxon>
        <taxon>Aphidoidea</taxon>
        <taxon>Aphididae</taxon>
        <taxon>Aphidini</taxon>
        <taxon>Aphis</taxon>
        <taxon>Aphis</taxon>
    </lineage>
</organism>
<keyword evidence="1" id="KW-0472">Membrane</keyword>
<evidence type="ECO:0000256" key="1">
    <source>
        <dbReference type="SAM" id="Phobius"/>
    </source>
</evidence>
<accession>A0A6G0U0A9</accession>
<proteinExistence type="predicted"/>
<sequence>MMYSSYLRVRDIEYNDDVSNEKEHYDNNFIHIESHLTKVINKSCLKELIHKVRKTLNLTSLHFPDNCSNIGVLGDITTLKVAIMVQNKKNLLNIVYFAHQFLLFYVITHLRVRQQPAHKIAERPVGPDTDVGQRWRGDGEQQIGYGEIEQEAVGDGAHLPVPEHGPGNGHVGHDGRGEYHHEHCHLDSRLGLLVAEL</sequence>
<protein>
    <submittedName>
        <fullName evidence="2">Uncharacterized protein</fullName>
    </submittedName>
</protein>
<comment type="caution">
    <text evidence="2">The sequence shown here is derived from an EMBL/GenBank/DDBJ whole genome shotgun (WGS) entry which is preliminary data.</text>
</comment>
<evidence type="ECO:0000313" key="3">
    <source>
        <dbReference type="Proteomes" id="UP000475862"/>
    </source>
</evidence>
<reference evidence="2 3" key="1">
    <citation type="submission" date="2019-08" db="EMBL/GenBank/DDBJ databases">
        <title>The genome of the soybean aphid Biotype 1, its phylome, world population structure and adaptation to the North American continent.</title>
        <authorList>
            <person name="Giordano R."/>
            <person name="Donthu R.K."/>
            <person name="Hernandez A.G."/>
            <person name="Wright C.L."/>
            <person name="Zimin A.V."/>
        </authorList>
    </citation>
    <scope>NUCLEOTIDE SEQUENCE [LARGE SCALE GENOMIC DNA]</scope>
    <source>
        <tissue evidence="2">Whole aphids</tissue>
    </source>
</reference>
<keyword evidence="1" id="KW-0812">Transmembrane</keyword>
<keyword evidence="3" id="KW-1185">Reference proteome</keyword>
<dbReference type="AlphaFoldDB" id="A0A6G0U0A9"/>
<keyword evidence="1" id="KW-1133">Transmembrane helix</keyword>
<name>A0A6G0U0A9_APHGL</name>
<dbReference type="EMBL" id="VYZN01000012">
    <property type="protein sequence ID" value="KAE9541858.1"/>
    <property type="molecule type" value="Genomic_DNA"/>
</dbReference>
<dbReference type="Proteomes" id="UP000475862">
    <property type="component" value="Unassembled WGS sequence"/>
</dbReference>
<feature type="transmembrane region" description="Helical" evidence="1">
    <location>
        <begin position="90"/>
        <end position="107"/>
    </location>
</feature>
<evidence type="ECO:0000313" key="2">
    <source>
        <dbReference type="EMBL" id="KAE9541858.1"/>
    </source>
</evidence>
<gene>
    <name evidence="2" type="ORF">AGLY_003849</name>
</gene>